<gene>
    <name evidence="2" type="ORF">C3L24_05950</name>
</gene>
<keyword evidence="1" id="KW-0812">Transmembrane</keyword>
<feature type="transmembrane region" description="Helical" evidence="1">
    <location>
        <begin position="213"/>
        <end position="237"/>
    </location>
</feature>
<dbReference type="AlphaFoldDB" id="A0A657Q1I7"/>
<name>A0A657Q1I7_9GAMM</name>
<feature type="transmembrane region" description="Helical" evidence="1">
    <location>
        <begin position="147"/>
        <end position="166"/>
    </location>
</feature>
<sequence>MILSIARRELRALFHSPLVWVLAGVLQLLGAWLFLVQLEEYLQVQSRLATLENPPGVTDLVLTPLLEALAGLALLVVPLLTMRTLSEEFRDGTIDLLLSSPLRMGQIVLGKYLALLSLLSLLCLLLALMPLSLLLGGEIDTGRLASGLLGLLLLLGCCAGIGIYLSSLTRQPAVAAISTYGALLFLWIVNLAGGEGGGPLFDWLSLSSHYRRLLDGLVFSSDIAYYLLVTGVSLTLAGRRLESRRLQG</sequence>
<dbReference type="GO" id="GO:0140359">
    <property type="term" value="F:ABC-type transporter activity"/>
    <property type="evidence" value="ECO:0007669"/>
    <property type="project" value="InterPro"/>
</dbReference>
<keyword evidence="1" id="KW-0472">Membrane</keyword>
<feature type="transmembrane region" description="Helical" evidence="1">
    <location>
        <begin position="173"/>
        <end position="193"/>
    </location>
</feature>
<organism evidence="2 3">
    <name type="scientific">Candidatus Sedimenticola endophacoides</name>
    <dbReference type="NCBI Taxonomy" id="2548426"/>
    <lineage>
        <taxon>Bacteria</taxon>
        <taxon>Pseudomonadati</taxon>
        <taxon>Pseudomonadota</taxon>
        <taxon>Gammaproteobacteria</taxon>
        <taxon>Chromatiales</taxon>
        <taxon>Sedimenticolaceae</taxon>
        <taxon>Sedimenticola</taxon>
    </lineage>
</organism>
<keyword evidence="1" id="KW-1133">Transmembrane helix</keyword>
<evidence type="ECO:0000313" key="2">
    <source>
        <dbReference type="EMBL" id="PUE02547.1"/>
    </source>
</evidence>
<evidence type="ECO:0000256" key="1">
    <source>
        <dbReference type="SAM" id="Phobius"/>
    </source>
</evidence>
<feature type="transmembrane region" description="Helical" evidence="1">
    <location>
        <begin position="112"/>
        <end position="135"/>
    </location>
</feature>
<dbReference type="EMBL" id="PQCO01000178">
    <property type="protein sequence ID" value="PUE02547.1"/>
    <property type="molecule type" value="Genomic_DNA"/>
</dbReference>
<reference evidence="2 3" key="1">
    <citation type="submission" date="2018-01" db="EMBL/GenBank/DDBJ databases">
        <title>Novel co-symbiosis in the lucinid bivalve Phacoides pectinatus.</title>
        <authorList>
            <person name="Lim S.J."/>
            <person name="Davis B.G."/>
            <person name="Gill D.E."/>
            <person name="Engel A.S."/>
            <person name="Anderson L.C."/>
            <person name="Campbell B.J."/>
        </authorList>
    </citation>
    <scope>NUCLEOTIDE SEQUENCE [LARGE SCALE GENOMIC DNA]</scope>
    <source>
        <strain evidence="2">N3_P5</strain>
    </source>
</reference>
<dbReference type="GO" id="GO:0005886">
    <property type="term" value="C:plasma membrane"/>
    <property type="evidence" value="ECO:0007669"/>
    <property type="project" value="UniProtKB-SubCell"/>
</dbReference>
<evidence type="ECO:0000313" key="3">
    <source>
        <dbReference type="Proteomes" id="UP000250928"/>
    </source>
</evidence>
<proteinExistence type="predicted"/>
<dbReference type="Pfam" id="PF12679">
    <property type="entry name" value="ABC2_membrane_2"/>
    <property type="match status" value="1"/>
</dbReference>
<dbReference type="Proteomes" id="UP000250928">
    <property type="component" value="Unassembled WGS sequence"/>
</dbReference>
<accession>A0A657Q1I7</accession>
<comment type="caution">
    <text evidence="2">The sequence shown here is derived from an EMBL/GenBank/DDBJ whole genome shotgun (WGS) entry which is preliminary data.</text>
</comment>
<feature type="transmembrane region" description="Helical" evidence="1">
    <location>
        <begin position="12"/>
        <end position="35"/>
    </location>
</feature>
<protein>
    <submittedName>
        <fullName evidence="2">ABC transporter permease</fullName>
    </submittedName>
</protein>
<dbReference type="PANTHER" id="PTHR43471">
    <property type="entry name" value="ABC TRANSPORTER PERMEASE"/>
    <property type="match status" value="1"/>
</dbReference>
<feature type="transmembrane region" description="Helical" evidence="1">
    <location>
        <begin position="60"/>
        <end position="80"/>
    </location>
</feature>